<keyword evidence="5" id="KW-0560">Oxidoreductase</keyword>
<dbReference type="Proteomes" id="UP001158576">
    <property type="component" value="Chromosome 1"/>
</dbReference>
<evidence type="ECO:0000256" key="2">
    <source>
        <dbReference type="ARBA" id="ARBA00010989"/>
    </source>
</evidence>
<dbReference type="Pfam" id="PF01266">
    <property type="entry name" value="DAO"/>
    <property type="match status" value="2"/>
</dbReference>
<proteinExistence type="inferred from homology"/>
<keyword evidence="9" id="KW-1185">Reference proteome</keyword>
<feature type="domain" description="FAD dependent oxidoreductase" evidence="7">
    <location>
        <begin position="243"/>
        <end position="436"/>
    </location>
</feature>
<evidence type="ECO:0000256" key="6">
    <source>
        <dbReference type="SAM" id="MobiDB-lite"/>
    </source>
</evidence>
<keyword evidence="3" id="KW-0285">Flavoprotein</keyword>
<dbReference type="InterPro" id="IPR036188">
    <property type="entry name" value="FAD/NAD-bd_sf"/>
</dbReference>
<name>A0ABN7SM83_OIKDI</name>
<feature type="domain" description="FAD dependent oxidoreductase" evidence="7">
    <location>
        <begin position="6"/>
        <end position="174"/>
    </location>
</feature>
<dbReference type="Gene3D" id="3.50.50.60">
    <property type="entry name" value="FAD/NAD(P)-binding domain"/>
    <property type="match status" value="2"/>
</dbReference>
<evidence type="ECO:0000256" key="4">
    <source>
        <dbReference type="ARBA" id="ARBA00022827"/>
    </source>
</evidence>
<comment type="cofactor">
    <cofactor evidence="1">
        <name>FAD</name>
        <dbReference type="ChEBI" id="CHEBI:57692"/>
    </cofactor>
</comment>
<accession>A0ABN7SM83</accession>
<gene>
    <name evidence="8" type="ORF">OKIOD_LOCUS9801</name>
</gene>
<dbReference type="PANTHER" id="PTHR10961">
    <property type="entry name" value="PEROXISOMAL SARCOSINE OXIDASE"/>
    <property type="match status" value="1"/>
</dbReference>
<evidence type="ECO:0000313" key="9">
    <source>
        <dbReference type="Proteomes" id="UP001158576"/>
    </source>
</evidence>
<evidence type="ECO:0000256" key="5">
    <source>
        <dbReference type="ARBA" id="ARBA00023002"/>
    </source>
</evidence>
<dbReference type="InterPro" id="IPR006076">
    <property type="entry name" value="FAD-dep_OxRdtase"/>
</dbReference>
<dbReference type="InterPro" id="IPR045170">
    <property type="entry name" value="MTOX"/>
</dbReference>
<dbReference type="SUPFAM" id="SSF51905">
    <property type="entry name" value="FAD/NAD(P)-binding domain"/>
    <property type="match status" value="1"/>
</dbReference>
<feature type="compositionally biased region" description="Basic and acidic residues" evidence="6">
    <location>
        <begin position="352"/>
        <end position="367"/>
    </location>
</feature>
<dbReference type="Gene3D" id="3.30.9.10">
    <property type="entry name" value="D-Amino Acid Oxidase, subunit A, domain 2"/>
    <property type="match status" value="1"/>
</dbReference>
<evidence type="ECO:0000256" key="3">
    <source>
        <dbReference type="ARBA" id="ARBA00022630"/>
    </source>
</evidence>
<evidence type="ECO:0000256" key="1">
    <source>
        <dbReference type="ARBA" id="ARBA00001974"/>
    </source>
</evidence>
<dbReference type="SUPFAM" id="SSF54373">
    <property type="entry name" value="FAD-linked reductases, C-terminal domain"/>
    <property type="match status" value="1"/>
</dbReference>
<organism evidence="8 9">
    <name type="scientific">Oikopleura dioica</name>
    <name type="common">Tunicate</name>
    <dbReference type="NCBI Taxonomy" id="34765"/>
    <lineage>
        <taxon>Eukaryota</taxon>
        <taxon>Metazoa</taxon>
        <taxon>Chordata</taxon>
        <taxon>Tunicata</taxon>
        <taxon>Appendicularia</taxon>
        <taxon>Copelata</taxon>
        <taxon>Oikopleuridae</taxon>
        <taxon>Oikopleura</taxon>
    </lineage>
</organism>
<comment type="similarity">
    <text evidence="2">Belongs to the MSOX/MTOX family.</text>
</comment>
<dbReference type="EMBL" id="OU015566">
    <property type="protein sequence ID" value="CAG5103996.1"/>
    <property type="molecule type" value="Genomic_DNA"/>
</dbReference>
<evidence type="ECO:0000313" key="8">
    <source>
        <dbReference type="EMBL" id="CAG5103996.1"/>
    </source>
</evidence>
<reference evidence="8 9" key="1">
    <citation type="submission" date="2021-04" db="EMBL/GenBank/DDBJ databases">
        <authorList>
            <person name="Bliznina A."/>
        </authorList>
    </citation>
    <scope>NUCLEOTIDE SEQUENCE [LARGE SCALE GENOMIC DNA]</scope>
</reference>
<protein>
    <submittedName>
        <fullName evidence="8">Oidioi.mRNA.OKI2018_I69.chr1.g1036.t1.cds</fullName>
    </submittedName>
</protein>
<dbReference type="PANTHER" id="PTHR10961:SF46">
    <property type="entry name" value="PEROXISOMAL SARCOSINE OXIDASE"/>
    <property type="match status" value="1"/>
</dbReference>
<feature type="region of interest" description="Disordered" evidence="6">
    <location>
        <begin position="345"/>
        <end position="367"/>
    </location>
</feature>
<evidence type="ECO:0000259" key="7">
    <source>
        <dbReference type="Pfam" id="PF01266"/>
    </source>
</evidence>
<keyword evidence="4" id="KW-0274">FAD</keyword>
<sequence length="456" mass="51942">MTSLPIIVVGAGAVGTATALALRRRGEKVLLLEQFFIGHQRGSSHGPSRIIRYLYESERYTLMMPNAYKLWAKLEDEQNVNLNTKCGILNISSAARKSVYTDILSKNNFNFSDKIDHLPMKTCEEFGYVLEEEGGVLDASACLRASFDQFLKIGGKFIDGFKLKDFQDDGKETGFFKDRRQASMLKLTLGNRINTEAKHIRVGVKFRRDNASKLPQRFSFLELFFSSWRFSTFSQRKILSKTVTVYSTDGKSHVGRKLILACGAWAKKILAKTGLEIPLEVIKTEVSYWKVKPDFAGKYDISCFPAGIIDVNNEETGEIYHYYWTPVKEYPNLIKISYHGTYRDEIDPDERDDPKKESSERAKDQREDHKRIIDLHFEGIDSSNPVIVEPCMYTNTPDNDFILDVHPTMKNVVIGAGFSGHGFKMSPETGEILAELALEKEPTYDMSFFSLDRFNK</sequence>